<reference evidence="4" key="1">
    <citation type="submission" date="2017-11" db="EMBL/GenBank/DDBJ databases">
        <title>Otitis media/interna in a cat caused by the recently described species Corynebacterium provencense.</title>
        <authorList>
            <person name="Kittl S."/>
            <person name="Brodard I."/>
            <person name="Rychener L."/>
            <person name="Jores J."/>
            <person name="Roosje P."/>
            <person name="Gobeli Brawand S."/>
        </authorList>
    </citation>
    <scope>NUCLEOTIDE SEQUENCE [LARGE SCALE GENOMIC DNA]</scope>
    <source>
        <strain evidence="4">17KM38</strain>
    </source>
</reference>
<dbReference type="PANTHER" id="PTHR30290:SF65">
    <property type="entry name" value="MONOACYL PHOSPHATIDYLINOSITOL TETRAMANNOSIDE-BINDING PROTEIN LPQW-RELATED"/>
    <property type="match status" value="1"/>
</dbReference>
<dbReference type="RefSeq" id="WP_162620234.1">
    <property type="nucleotide sequence ID" value="NZ_CP024988.1"/>
</dbReference>
<organism evidence="3 4">
    <name type="scientific">Corynebacterium provencense</name>
    <dbReference type="NCBI Taxonomy" id="1737425"/>
    <lineage>
        <taxon>Bacteria</taxon>
        <taxon>Bacillati</taxon>
        <taxon>Actinomycetota</taxon>
        <taxon>Actinomycetes</taxon>
        <taxon>Mycobacteriales</taxon>
        <taxon>Corynebacteriaceae</taxon>
        <taxon>Corynebacterium</taxon>
    </lineage>
</organism>
<dbReference type="Proteomes" id="UP000247696">
    <property type="component" value="Chromosome"/>
</dbReference>
<dbReference type="GO" id="GO:1904680">
    <property type="term" value="F:peptide transmembrane transporter activity"/>
    <property type="evidence" value="ECO:0007669"/>
    <property type="project" value="TreeGrafter"/>
</dbReference>
<accession>A0A2Z3YPR0</accession>
<feature type="signal peptide" evidence="1">
    <location>
        <begin position="1"/>
        <end position="26"/>
    </location>
</feature>
<dbReference type="PANTHER" id="PTHR30290">
    <property type="entry name" value="PERIPLASMIC BINDING COMPONENT OF ABC TRANSPORTER"/>
    <property type="match status" value="1"/>
</dbReference>
<dbReference type="Pfam" id="PF00496">
    <property type="entry name" value="SBP_bac_5"/>
    <property type="match status" value="1"/>
</dbReference>
<dbReference type="InterPro" id="IPR000914">
    <property type="entry name" value="SBP_5_dom"/>
</dbReference>
<dbReference type="SUPFAM" id="SSF53850">
    <property type="entry name" value="Periplasmic binding protein-like II"/>
    <property type="match status" value="1"/>
</dbReference>
<dbReference type="KEGG" id="cpre:Csp1_18300"/>
<dbReference type="Gene3D" id="3.90.76.10">
    <property type="entry name" value="Dipeptide-binding Protein, Domain 1"/>
    <property type="match status" value="1"/>
</dbReference>
<evidence type="ECO:0000256" key="1">
    <source>
        <dbReference type="SAM" id="SignalP"/>
    </source>
</evidence>
<feature type="domain" description="Solute-binding protein family 5" evidence="2">
    <location>
        <begin position="78"/>
        <end position="407"/>
    </location>
</feature>
<dbReference type="InterPro" id="IPR039424">
    <property type="entry name" value="SBP_5"/>
</dbReference>
<keyword evidence="1" id="KW-0732">Signal</keyword>
<dbReference type="CDD" id="cd08503">
    <property type="entry name" value="PBP2_NikA_DppA_OppA_like_17"/>
    <property type="match status" value="1"/>
</dbReference>
<dbReference type="AlphaFoldDB" id="A0A2Z3YPR0"/>
<protein>
    <submittedName>
        <fullName evidence="3">Oligopeptide-binding protein OppA</fullName>
    </submittedName>
</protein>
<dbReference type="InterPro" id="IPR030678">
    <property type="entry name" value="Peptide/Ni-bd"/>
</dbReference>
<dbReference type="Gene3D" id="3.40.190.10">
    <property type="entry name" value="Periplasmic binding protein-like II"/>
    <property type="match status" value="1"/>
</dbReference>
<evidence type="ECO:0000259" key="2">
    <source>
        <dbReference type="Pfam" id="PF00496"/>
    </source>
</evidence>
<dbReference type="PIRSF" id="PIRSF002741">
    <property type="entry name" value="MppA"/>
    <property type="match status" value="1"/>
</dbReference>
<dbReference type="GO" id="GO:0042597">
    <property type="term" value="C:periplasmic space"/>
    <property type="evidence" value="ECO:0007669"/>
    <property type="project" value="UniProtKB-ARBA"/>
</dbReference>
<name>A0A2Z3YPR0_9CORY</name>
<gene>
    <name evidence="3" type="primary">oppA_1</name>
    <name evidence="3" type="ORF">Csp1_18300</name>
</gene>
<dbReference type="PROSITE" id="PS51257">
    <property type="entry name" value="PROKAR_LIPOPROTEIN"/>
    <property type="match status" value="1"/>
</dbReference>
<evidence type="ECO:0000313" key="4">
    <source>
        <dbReference type="Proteomes" id="UP000247696"/>
    </source>
</evidence>
<keyword evidence="4" id="KW-1185">Reference proteome</keyword>
<evidence type="ECO:0000313" key="3">
    <source>
        <dbReference type="EMBL" id="AWT26606.1"/>
    </source>
</evidence>
<dbReference type="GO" id="GO:0015833">
    <property type="term" value="P:peptide transport"/>
    <property type="evidence" value="ECO:0007669"/>
    <property type="project" value="TreeGrafter"/>
</dbReference>
<dbReference type="GO" id="GO:0043190">
    <property type="term" value="C:ATP-binding cassette (ABC) transporter complex"/>
    <property type="evidence" value="ECO:0007669"/>
    <property type="project" value="InterPro"/>
</dbReference>
<sequence>MTVTVKLRTAAALVAAGALTLSGCSAGGGGDSDRNVVRIAVMGGQGDTLDVSSSQTMLPYEVGMNVLDSLVTLEGGEPTYQLATQITPDSTATRWTVRIRDDVTFHDGAPVRAADVLYSLRYISGNPSGSGYADVDFDASEVVDDHTLTLVTTRPRADFVEAVLSVLSVVFPEGTTDFTSTLIGSGPYKVTSFSPATGAVLEANRDYWGGAPSIPRLEIIPMAEDSARLSALTGGQVDYANGISATGAETVSGQDGFEVSDLGKSSAAAMSFTLNTSKAPFDDPEVVKAVKMSVDRQKLVDVVLRGYGEVGHDLVGSGLSGYSEEGDGTEPAFDPDAAEKIFRDRNVTGVDMVVSELAPGLTDASTLLKQQLADVGVTVNFVDADPTTLFSDLTPVHENQMLAIYYANRPASVTLPMFFTSDSPYNFSGWKDPEFDSLLTRAQAETDKDRRAALLNRAQEKLRTNGATVVWGYSPVLDAHVDGIGGVTGTQSVPLFGKATFTK</sequence>
<dbReference type="EMBL" id="CP024988">
    <property type="protein sequence ID" value="AWT26606.1"/>
    <property type="molecule type" value="Genomic_DNA"/>
</dbReference>
<proteinExistence type="predicted"/>
<dbReference type="Gene3D" id="3.10.105.10">
    <property type="entry name" value="Dipeptide-binding Protein, Domain 3"/>
    <property type="match status" value="1"/>
</dbReference>
<feature type="chain" id="PRO_5016306337" evidence="1">
    <location>
        <begin position="27"/>
        <end position="503"/>
    </location>
</feature>